<dbReference type="GO" id="GO:0016740">
    <property type="term" value="F:transferase activity"/>
    <property type="evidence" value="ECO:0007669"/>
    <property type="project" value="UniProtKB-KW"/>
</dbReference>
<comment type="similarity">
    <text evidence="1">Belongs to the bacterial sugar transferase family.</text>
</comment>
<dbReference type="EMBL" id="JBHSCX010000004">
    <property type="protein sequence ID" value="MFC4361751.1"/>
    <property type="molecule type" value="Genomic_DNA"/>
</dbReference>
<gene>
    <name evidence="4" type="ORF">ACFOX3_05510</name>
</gene>
<protein>
    <submittedName>
        <fullName evidence="4">Sugar transferase</fullName>
    </submittedName>
</protein>
<dbReference type="Proteomes" id="UP001595840">
    <property type="component" value="Unassembled WGS sequence"/>
</dbReference>
<reference evidence="5" key="1">
    <citation type="journal article" date="2019" name="Int. J. Syst. Evol. Microbiol.">
        <title>The Global Catalogue of Microorganisms (GCM) 10K type strain sequencing project: providing services to taxonomists for standard genome sequencing and annotation.</title>
        <authorList>
            <consortium name="The Broad Institute Genomics Platform"/>
            <consortium name="The Broad Institute Genome Sequencing Center for Infectious Disease"/>
            <person name="Wu L."/>
            <person name="Ma J."/>
        </authorList>
    </citation>
    <scope>NUCLEOTIDE SEQUENCE [LARGE SCALE GENOMIC DNA]</scope>
    <source>
        <strain evidence="5">CECT 8570</strain>
    </source>
</reference>
<keyword evidence="2" id="KW-1133">Transmembrane helix</keyword>
<comment type="caution">
    <text evidence="4">The sequence shown here is derived from an EMBL/GenBank/DDBJ whole genome shotgun (WGS) entry which is preliminary data.</text>
</comment>
<feature type="transmembrane region" description="Helical" evidence="2">
    <location>
        <begin position="7"/>
        <end position="30"/>
    </location>
</feature>
<keyword evidence="2" id="KW-0812">Transmembrane</keyword>
<evidence type="ECO:0000259" key="3">
    <source>
        <dbReference type="Pfam" id="PF02397"/>
    </source>
</evidence>
<dbReference type="PANTHER" id="PTHR30576">
    <property type="entry name" value="COLANIC BIOSYNTHESIS UDP-GLUCOSE LIPID CARRIER TRANSFERASE"/>
    <property type="match status" value="1"/>
</dbReference>
<feature type="domain" description="Bacterial sugar transferase" evidence="3">
    <location>
        <begin position="3"/>
        <end position="173"/>
    </location>
</feature>
<organism evidence="4 5">
    <name type="scientific">Simiduia curdlanivorans</name>
    <dbReference type="NCBI Taxonomy" id="1492769"/>
    <lineage>
        <taxon>Bacteria</taxon>
        <taxon>Pseudomonadati</taxon>
        <taxon>Pseudomonadota</taxon>
        <taxon>Gammaproteobacteria</taxon>
        <taxon>Cellvibrionales</taxon>
        <taxon>Cellvibrionaceae</taxon>
        <taxon>Simiduia</taxon>
    </lineage>
</organism>
<dbReference type="Pfam" id="PF02397">
    <property type="entry name" value="Bac_transf"/>
    <property type="match status" value="1"/>
</dbReference>
<name>A0ABV8V2W2_9GAMM</name>
<evidence type="ECO:0000256" key="1">
    <source>
        <dbReference type="ARBA" id="ARBA00006464"/>
    </source>
</evidence>
<dbReference type="PANTHER" id="PTHR30576:SF10">
    <property type="entry name" value="SLL5057 PROTEIN"/>
    <property type="match status" value="1"/>
</dbReference>
<keyword evidence="2" id="KW-0472">Membrane</keyword>
<evidence type="ECO:0000313" key="5">
    <source>
        <dbReference type="Proteomes" id="UP001595840"/>
    </source>
</evidence>
<keyword evidence="5" id="KW-1185">Reference proteome</keyword>
<dbReference type="InterPro" id="IPR003362">
    <property type="entry name" value="Bact_transf"/>
</dbReference>
<accession>A0ABV8V2W2</accession>
<proteinExistence type="inferred from homology"/>
<keyword evidence="4" id="KW-0808">Transferase</keyword>
<evidence type="ECO:0000313" key="4">
    <source>
        <dbReference type="EMBL" id="MFC4361751.1"/>
    </source>
</evidence>
<evidence type="ECO:0000256" key="2">
    <source>
        <dbReference type="SAM" id="Phobius"/>
    </source>
</evidence>
<sequence length="182" mass="19972">MLRIFDVIFSALGLFVGFPILLVVFVLGLFDTGSPLFLQKRVGRNQRPFTLVKFRTMSVDTASVASHLASAASITKMGAFLRKTKLDELPQLWNVLKGDMSLVGPRPNLFNQEELISERSKLGVYDVRPGITGLAQVQNIDMSTPKLLAETDKLMIDSLSVKAYFTYILQTVTGSGSGDAVN</sequence>
<dbReference type="RefSeq" id="WP_290263693.1">
    <property type="nucleotide sequence ID" value="NZ_JAUFQG010000006.1"/>
</dbReference>